<dbReference type="EMBL" id="KU738898">
    <property type="protein sequence ID" value="AMN15545.1"/>
    <property type="molecule type" value="Genomic_DNA"/>
</dbReference>
<protein>
    <submittedName>
        <fullName evidence="2">ORF27</fullName>
    </submittedName>
</protein>
<reference evidence="3" key="2">
    <citation type="journal article" date="2016" name="Genome Announc.">
        <title>Complete Genome Sequences of Seven Helicoverpa armigera SNPV-AC53-Derived Strains.</title>
        <authorList>
            <person name="Noune C."/>
            <person name="Hauxwell C."/>
        </authorList>
    </citation>
    <scope>NUCLEOTIDE SEQUENCE</scope>
    <source>
        <strain evidence="3">AC53C3</strain>
        <strain evidence="4">AC53C5</strain>
        <strain evidence="5">AC53C6</strain>
        <strain evidence="6">AC53C9</strain>
        <strain evidence="7">AC53T2</strain>
        <strain evidence="10">AC53T5</strain>
    </source>
</reference>
<dbReference type="EMBL" id="KU738903">
    <property type="protein sequence ID" value="AMN16235.1"/>
    <property type="molecule type" value="Genomic_DNA"/>
</dbReference>
<name>A0A075TSX0_9ABAC</name>
<evidence type="ECO:0000313" key="9">
    <source>
        <dbReference type="EMBL" id="AMN16235.1"/>
    </source>
</evidence>
<sequence length="255" mass="29531">MESSSCLPAYIRRCWSTGTPSFAAIFSFTVSTLSLDSTSTVIVLPVKVLTNICMMITFVTQDSYKLLSSSIMMDAAEFHRDLKNLTKTLNEQIVARNIGVVEKPCLGTLLQYMGRNKLLLREKKDNDFAINEINELSDEARDYLNALQIEKFYTCRMCYHKNANLRCDFHKKYIFDKDMKTYPDEYVSFLNSEMGVISFVELYYSYLCVPFWNTTAKLLLRDLTGFTSLKQLFDHYNYAYANDVDEACFELMDCE</sequence>
<dbReference type="EMBL" id="KU738900">
    <property type="protein sequence ID" value="AMN15821.1"/>
    <property type="molecule type" value="Genomic_DNA"/>
</dbReference>
<gene>
    <name evidence="2" type="ORF">HaSNPV-AC53_027</name>
</gene>
<evidence type="ECO:0000313" key="10">
    <source>
        <dbReference type="EMBL" id="AMN16373.1"/>
    </source>
</evidence>
<dbReference type="EMBL" id="KJ909666">
    <property type="protein sequence ID" value="AIG63069.1"/>
    <property type="molecule type" value="Genomic_DNA"/>
</dbReference>
<dbReference type="EMBL" id="KU738901">
    <property type="protein sequence ID" value="AMN15959.1"/>
    <property type="molecule type" value="Genomic_DNA"/>
</dbReference>
<dbReference type="Pfam" id="PF06851">
    <property type="entry name" value="DUF1247"/>
    <property type="match status" value="1"/>
</dbReference>
<evidence type="ECO:0000313" key="6">
    <source>
        <dbReference type="EMBL" id="AMN15821.1"/>
    </source>
</evidence>
<keyword evidence="1" id="KW-0175">Coiled coil</keyword>
<dbReference type="EMBL" id="KU738902">
    <property type="protein sequence ID" value="AMN16097.1"/>
    <property type="molecule type" value="Genomic_DNA"/>
</dbReference>
<dbReference type="EMBL" id="KU738899">
    <property type="protein sequence ID" value="AMN15683.1"/>
    <property type="molecule type" value="Genomic_DNA"/>
</dbReference>
<evidence type="ECO:0000313" key="3">
    <source>
        <dbReference type="EMBL" id="AMN15407.1"/>
    </source>
</evidence>
<proteinExistence type="predicted"/>
<feature type="coiled-coil region" evidence="1">
    <location>
        <begin position="119"/>
        <end position="150"/>
    </location>
</feature>
<accession>A0A075TSX0</accession>
<dbReference type="InterPro" id="IPR009657">
    <property type="entry name" value="Protein_Ac34"/>
</dbReference>
<evidence type="ECO:0000313" key="7">
    <source>
        <dbReference type="EMBL" id="AMN15959.1"/>
    </source>
</evidence>
<evidence type="ECO:0000313" key="5">
    <source>
        <dbReference type="EMBL" id="AMN15683.1"/>
    </source>
</evidence>
<reference evidence="2" key="1">
    <citation type="journal article" date="2015" name="Genome Announc.">
        <title>Complete Genome Sequences of Helicoverpa armigera Single Nucleopolyhedrovirus Strains AC53 and H25EA1 from Australia.</title>
        <authorList>
            <person name="Noune C."/>
            <person name="Hauxwell C."/>
        </authorList>
    </citation>
    <scope>NUCLEOTIDE SEQUENCE</scope>
    <source>
        <strain evidence="2">AC53</strain>
    </source>
</reference>
<evidence type="ECO:0000313" key="8">
    <source>
        <dbReference type="EMBL" id="AMN16097.1"/>
    </source>
</evidence>
<dbReference type="EMBL" id="KU738897">
    <property type="protein sequence ID" value="AMN15407.1"/>
    <property type="molecule type" value="Genomic_DNA"/>
</dbReference>
<reference evidence="2" key="3">
    <citation type="submission" date="2016-08" db="EMBL/GenBank/DDBJ databases">
        <authorList>
            <person name="Seilhamer J.J."/>
        </authorList>
    </citation>
    <scope>NUCLEOTIDE SEQUENCE</scope>
    <source>
        <strain evidence="2">AC53</strain>
        <strain evidence="8">AC53T4.1</strain>
        <strain evidence="9">AC53T4.2</strain>
    </source>
</reference>
<evidence type="ECO:0000313" key="4">
    <source>
        <dbReference type="EMBL" id="AMN15545.1"/>
    </source>
</evidence>
<evidence type="ECO:0000256" key="1">
    <source>
        <dbReference type="SAM" id="Coils"/>
    </source>
</evidence>
<dbReference type="EMBL" id="KU738904">
    <property type="protein sequence ID" value="AMN16373.1"/>
    <property type="molecule type" value="Genomic_DNA"/>
</dbReference>
<organism evidence="2">
    <name type="scientific">Helicoverpa SNPV AC53</name>
    <dbReference type="NCBI Taxonomy" id="1569367"/>
    <lineage>
        <taxon>Viruses</taxon>
        <taxon>Viruses incertae sedis</taxon>
        <taxon>Naldaviricetes</taxon>
        <taxon>Lefavirales</taxon>
        <taxon>Baculoviridae</taxon>
        <taxon>Alphabaculovirus</taxon>
        <taxon>Alphabaculovirus helarmigerae</taxon>
    </lineage>
</organism>
<evidence type="ECO:0000313" key="2">
    <source>
        <dbReference type="EMBL" id="AIG63069.1"/>
    </source>
</evidence>